<name>A0A9W9FQ36_9EURO</name>
<dbReference type="Proteomes" id="UP001149074">
    <property type="component" value="Unassembled WGS sequence"/>
</dbReference>
<dbReference type="InterPro" id="IPR023210">
    <property type="entry name" value="NADP_OxRdtase_dom"/>
</dbReference>
<feature type="domain" description="NADP-dependent oxidoreductase" evidence="2">
    <location>
        <begin position="201"/>
        <end position="375"/>
    </location>
</feature>
<evidence type="ECO:0000256" key="1">
    <source>
        <dbReference type="ARBA" id="ARBA00023002"/>
    </source>
</evidence>
<reference evidence="3" key="1">
    <citation type="submission" date="2022-11" db="EMBL/GenBank/DDBJ databases">
        <authorList>
            <person name="Petersen C."/>
        </authorList>
    </citation>
    <scope>NUCLEOTIDE SEQUENCE</scope>
    <source>
        <strain evidence="3">IBT 30761</strain>
    </source>
</reference>
<dbReference type="Pfam" id="PF00248">
    <property type="entry name" value="Aldo_ket_red"/>
    <property type="match status" value="1"/>
</dbReference>
<evidence type="ECO:0000313" key="3">
    <source>
        <dbReference type="EMBL" id="KAJ5104032.1"/>
    </source>
</evidence>
<dbReference type="PANTHER" id="PTHR43147">
    <property type="entry name" value="PROTEIN TAS"/>
    <property type="match status" value="1"/>
</dbReference>
<evidence type="ECO:0000313" key="4">
    <source>
        <dbReference type="Proteomes" id="UP001149074"/>
    </source>
</evidence>
<dbReference type="SUPFAM" id="SSF51430">
    <property type="entry name" value="NAD(P)-linked oxidoreductase"/>
    <property type="match status" value="1"/>
</dbReference>
<keyword evidence="1" id="KW-0560">Oxidoreductase</keyword>
<dbReference type="AlphaFoldDB" id="A0A9W9FQ36"/>
<proteinExistence type="predicted"/>
<gene>
    <name evidence="3" type="ORF">N7532_004561</name>
</gene>
<dbReference type="InterPro" id="IPR036812">
    <property type="entry name" value="NAD(P)_OxRdtase_dom_sf"/>
</dbReference>
<sequence length="388" mass="43645">METKIDKSAHVSMMADSIIANLLADGLRAVMRGLLANRSDCTAAFEEQTRVFIHETVSGFSNATAKRTNDLSGLSIPSVKETCQRVCCMICCGQVPNATEDDHDMSRQLAFVDGTIIQTLTAVQKTLSVPSGVRELSPDERLPLDTLLKSLQPCKLSWEGSGGIFPFERGLEATINLVDPTSSHEISEELSISKNMEQFWKYIQNGFTAFDTADHYGDAEIIFGRCRKSSPISDTMFAATKFCVFHPMSVTPEAIGANVSERCHRLQTEKIDLLQFHWQYTQYDDTQYIDALKYLSQDDRIKHLGLCNFDTENMRRVVESGVKDSHQVQVKHLILHLSRMCSQSQVSLIDSRPTVRIIEFCEKHDIKLLTYGTLTFPPWTTYLDPNAL</sequence>
<dbReference type="GO" id="GO:0016491">
    <property type="term" value="F:oxidoreductase activity"/>
    <property type="evidence" value="ECO:0007669"/>
    <property type="project" value="UniProtKB-KW"/>
</dbReference>
<evidence type="ECO:0000259" key="2">
    <source>
        <dbReference type="Pfam" id="PF00248"/>
    </source>
</evidence>
<dbReference type="PANTHER" id="PTHR43147:SF2">
    <property type="entry name" value="NADP-DEPENDENT OXIDOREDUCTASE DOMAIN-CONTAINING PROTEIN"/>
    <property type="match status" value="1"/>
</dbReference>
<dbReference type="Gene3D" id="3.20.20.100">
    <property type="entry name" value="NADP-dependent oxidoreductase domain"/>
    <property type="match status" value="1"/>
</dbReference>
<protein>
    <recommendedName>
        <fullName evidence="2">NADP-dependent oxidoreductase domain-containing protein</fullName>
    </recommendedName>
</protein>
<dbReference type="EMBL" id="JAPQKI010000004">
    <property type="protein sequence ID" value="KAJ5104032.1"/>
    <property type="molecule type" value="Genomic_DNA"/>
</dbReference>
<dbReference type="GeneID" id="81356034"/>
<dbReference type="OrthoDB" id="686384at2759"/>
<keyword evidence="4" id="KW-1185">Reference proteome</keyword>
<comment type="caution">
    <text evidence="3">The sequence shown here is derived from an EMBL/GenBank/DDBJ whole genome shotgun (WGS) entry which is preliminary data.</text>
</comment>
<accession>A0A9W9FQ36</accession>
<reference evidence="3" key="2">
    <citation type="journal article" date="2023" name="IMA Fungus">
        <title>Comparative genomic study of the Penicillium genus elucidates a diverse pangenome and 15 lateral gene transfer events.</title>
        <authorList>
            <person name="Petersen C."/>
            <person name="Sorensen T."/>
            <person name="Nielsen M.R."/>
            <person name="Sondergaard T.E."/>
            <person name="Sorensen J.L."/>
            <person name="Fitzpatrick D.A."/>
            <person name="Frisvad J.C."/>
            <person name="Nielsen K.L."/>
        </authorList>
    </citation>
    <scope>NUCLEOTIDE SEQUENCE</scope>
    <source>
        <strain evidence="3">IBT 30761</strain>
    </source>
</reference>
<organism evidence="3 4">
    <name type="scientific">Penicillium argentinense</name>
    <dbReference type="NCBI Taxonomy" id="1131581"/>
    <lineage>
        <taxon>Eukaryota</taxon>
        <taxon>Fungi</taxon>
        <taxon>Dikarya</taxon>
        <taxon>Ascomycota</taxon>
        <taxon>Pezizomycotina</taxon>
        <taxon>Eurotiomycetes</taxon>
        <taxon>Eurotiomycetidae</taxon>
        <taxon>Eurotiales</taxon>
        <taxon>Aspergillaceae</taxon>
        <taxon>Penicillium</taxon>
    </lineage>
</organism>
<dbReference type="RefSeq" id="XP_056477412.1">
    <property type="nucleotide sequence ID" value="XM_056617055.1"/>
</dbReference>